<evidence type="ECO:0000256" key="2">
    <source>
        <dbReference type="ARBA" id="ARBA00008035"/>
    </source>
</evidence>
<dbReference type="GO" id="GO:0035267">
    <property type="term" value="C:NuA4 histone acetyltransferase complex"/>
    <property type="evidence" value="ECO:0007669"/>
    <property type="project" value="InterPro"/>
</dbReference>
<organism evidence="10 11">
    <name type="scientific">Absidia repens</name>
    <dbReference type="NCBI Taxonomy" id="90262"/>
    <lineage>
        <taxon>Eukaryota</taxon>
        <taxon>Fungi</taxon>
        <taxon>Fungi incertae sedis</taxon>
        <taxon>Mucoromycota</taxon>
        <taxon>Mucoromycotina</taxon>
        <taxon>Mucoromycetes</taxon>
        <taxon>Mucorales</taxon>
        <taxon>Cunninghamellaceae</taxon>
        <taxon>Absidia</taxon>
    </lineage>
</organism>
<comment type="subcellular location">
    <subcellularLocation>
        <location evidence="1 7">Nucleus</location>
    </subcellularLocation>
</comment>
<dbReference type="AlphaFoldDB" id="A0A1X2IRJ2"/>
<dbReference type="InterPro" id="IPR024943">
    <property type="entry name" value="Enhancer_polycomb"/>
</dbReference>
<feature type="compositionally biased region" description="Polar residues" evidence="8">
    <location>
        <begin position="568"/>
        <end position="583"/>
    </location>
</feature>
<sequence length="601" mass="68746">MSNGSMATRFRVKKLSPRQPLPIYTESQLLDLADPDNIIQRAVPQIETGVEKEEEEEHDLQAAISAAQAAVTTGDSVQTYIPTPDASNVIDPKEFSKLYKGRHKEPSSLIKFSLTVEEVTGSPYVMDEEDDAYFKKHRDALSLSEDEFEKLMWEFESITDRQLPHLYLDVSHIPEYEEFLCLVTDNSIVYSWSSAPQLYEHWKERRIKRGGKSVIPALVYEDILKHEIDPYVCFRRRETKPVRKTRRSDQQSIERLRKLRTEMEMARNLLEMVLQREKIRKEGLLLEHSVFNKLHGARQYQRALNIKDDDDLNQILLPKRKRKTATENISGSGTTIKIPLSRLRRDATGKLEKSPLQKQMEMELRHKRERDASYEDVTECPYQPFPKLLPTTFFQQVPSSVPSNYNLTLSTSSSTTGPQFRRRLGRGGRIFVDRVGFRSRKALQTAGGKTREYPDYLHADFENEDSDYEYDVMNSALLQQRASTFDEQALRSLVTIPFTQTFPNNVTVVIGRDSHHQKPHDQHQQSQRAALQNANTNSTLSLSTGCSTHSTASTSLSPILSSSAPLKHQNSNNNQMVLQQTAAQVAPREPYTSNDADINGK</sequence>
<dbReference type="EMBL" id="MCGE01000005">
    <property type="protein sequence ID" value="ORZ21162.1"/>
    <property type="molecule type" value="Genomic_DNA"/>
</dbReference>
<feature type="compositionally biased region" description="Polar residues" evidence="8">
    <location>
        <begin position="524"/>
        <end position="549"/>
    </location>
</feature>
<proteinExistence type="inferred from homology"/>
<comment type="caution">
    <text evidence="10">The sequence shown here is derived from an EMBL/GenBank/DDBJ whole genome shotgun (WGS) entry which is preliminary data.</text>
</comment>
<comment type="similarity">
    <text evidence="2 7">Belongs to the enhancer of polycomb family.</text>
</comment>
<dbReference type="GO" id="GO:0006357">
    <property type="term" value="P:regulation of transcription by RNA polymerase II"/>
    <property type="evidence" value="ECO:0007669"/>
    <property type="project" value="InterPro"/>
</dbReference>
<name>A0A1X2IRJ2_9FUNG</name>
<evidence type="ECO:0000256" key="1">
    <source>
        <dbReference type="ARBA" id="ARBA00004123"/>
    </source>
</evidence>
<keyword evidence="3 7" id="KW-0805">Transcription regulation</keyword>
<feature type="compositionally biased region" description="Polar residues" evidence="8">
    <location>
        <begin position="591"/>
        <end position="601"/>
    </location>
</feature>
<keyword evidence="4 7" id="KW-0804">Transcription</keyword>
<evidence type="ECO:0000313" key="10">
    <source>
        <dbReference type="EMBL" id="ORZ21162.1"/>
    </source>
</evidence>
<dbReference type="GO" id="GO:0005634">
    <property type="term" value="C:nucleus"/>
    <property type="evidence" value="ECO:0007669"/>
    <property type="project" value="UniProtKB-SubCell"/>
</dbReference>
<gene>
    <name evidence="10" type="ORF">BCR42DRAFT_188440</name>
</gene>
<keyword evidence="5 7" id="KW-0539">Nucleus</keyword>
<dbReference type="OrthoDB" id="435275at2759"/>
<evidence type="ECO:0000256" key="8">
    <source>
        <dbReference type="SAM" id="MobiDB-lite"/>
    </source>
</evidence>
<reference evidence="10 11" key="1">
    <citation type="submission" date="2016-07" db="EMBL/GenBank/DDBJ databases">
        <title>Pervasive Adenine N6-methylation of Active Genes in Fungi.</title>
        <authorList>
            <consortium name="DOE Joint Genome Institute"/>
            <person name="Mondo S.J."/>
            <person name="Dannebaum R.O."/>
            <person name="Kuo R.C."/>
            <person name="Labutti K."/>
            <person name="Haridas S."/>
            <person name="Kuo A."/>
            <person name="Salamov A."/>
            <person name="Ahrendt S.R."/>
            <person name="Lipzen A."/>
            <person name="Sullivan W."/>
            <person name="Andreopoulos W.B."/>
            <person name="Clum A."/>
            <person name="Lindquist E."/>
            <person name="Daum C."/>
            <person name="Ramamoorthy G.K."/>
            <person name="Gryganskyi A."/>
            <person name="Culley D."/>
            <person name="Magnuson J.K."/>
            <person name="James T.Y."/>
            <person name="O'Malley M.A."/>
            <person name="Stajich J.E."/>
            <person name="Spatafora J.W."/>
            <person name="Visel A."/>
            <person name="Grigoriev I.V."/>
        </authorList>
    </citation>
    <scope>NUCLEOTIDE SEQUENCE [LARGE SCALE GENOMIC DNA]</scope>
    <source>
        <strain evidence="10 11">NRRL 1336</strain>
    </source>
</reference>
<evidence type="ECO:0000256" key="7">
    <source>
        <dbReference type="RuleBase" id="RU361124"/>
    </source>
</evidence>
<evidence type="ECO:0000259" key="9">
    <source>
        <dbReference type="Pfam" id="PF10513"/>
    </source>
</evidence>
<evidence type="ECO:0000256" key="5">
    <source>
        <dbReference type="ARBA" id="ARBA00023242"/>
    </source>
</evidence>
<feature type="compositionally biased region" description="Basic and acidic residues" evidence="8">
    <location>
        <begin position="512"/>
        <end position="523"/>
    </location>
</feature>
<evidence type="ECO:0000256" key="6">
    <source>
        <dbReference type="ARBA" id="ARBA00025513"/>
    </source>
</evidence>
<protein>
    <recommendedName>
        <fullName evidence="7">Enhancer of polycomb-like protein</fullName>
    </recommendedName>
</protein>
<evidence type="ECO:0000256" key="3">
    <source>
        <dbReference type="ARBA" id="ARBA00023015"/>
    </source>
</evidence>
<accession>A0A1X2IRJ2</accession>
<feature type="region of interest" description="Disordered" evidence="8">
    <location>
        <begin position="512"/>
        <end position="601"/>
    </location>
</feature>
<comment type="function">
    <text evidence="6">Component of the NuA4 histone acetyltransferase complex which is involved in transcriptional activation of selected genes principally by acetylation of nucleosomal histone H4 and H2A. The NuA4 complex is also involved in DNA repair. Involved in gene silencing by neighboring heterochromatin, blockage of the silencing spreading along the chromosome, and required for cell cycle progression through G2/M.</text>
</comment>
<dbReference type="PANTHER" id="PTHR14898">
    <property type="entry name" value="ENHANCER OF POLYCOMB"/>
    <property type="match status" value="1"/>
</dbReference>
<evidence type="ECO:0000256" key="4">
    <source>
        <dbReference type="ARBA" id="ARBA00023163"/>
    </source>
</evidence>
<feature type="domain" description="Enhancer of polycomb-like N-terminal" evidence="9">
    <location>
        <begin position="11"/>
        <end position="157"/>
    </location>
</feature>
<dbReference type="InterPro" id="IPR019542">
    <property type="entry name" value="Enhancer_polycomb-like_N"/>
</dbReference>
<dbReference type="STRING" id="90262.A0A1X2IRJ2"/>
<dbReference type="Pfam" id="PF10513">
    <property type="entry name" value="EPL1"/>
    <property type="match status" value="1"/>
</dbReference>
<keyword evidence="11" id="KW-1185">Reference proteome</keyword>
<dbReference type="Proteomes" id="UP000193560">
    <property type="component" value="Unassembled WGS sequence"/>
</dbReference>
<feature type="compositionally biased region" description="Low complexity" evidence="8">
    <location>
        <begin position="550"/>
        <end position="565"/>
    </location>
</feature>
<evidence type="ECO:0000313" key="11">
    <source>
        <dbReference type="Proteomes" id="UP000193560"/>
    </source>
</evidence>